<keyword evidence="2" id="KW-1185">Reference proteome</keyword>
<dbReference type="Proteomes" id="UP001208570">
    <property type="component" value="Unassembled WGS sequence"/>
</dbReference>
<evidence type="ECO:0000313" key="2">
    <source>
        <dbReference type="Proteomes" id="UP001208570"/>
    </source>
</evidence>
<proteinExistence type="predicted"/>
<protein>
    <submittedName>
        <fullName evidence="1">Uncharacterized protein</fullName>
    </submittedName>
</protein>
<name>A0AAD9K3Q5_9ANNE</name>
<dbReference type="AlphaFoldDB" id="A0AAD9K3Q5"/>
<organism evidence="1 2">
    <name type="scientific">Paralvinella palmiformis</name>
    <dbReference type="NCBI Taxonomy" id="53620"/>
    <lineage>
        <taxon>Eukaryota</taxon>
        <taxon>Metazoa</taxon>
        <taxon>Spiralia</taxon>
        <taxon>Lophotrochozoa</taxon>
        <taxon>Annelida</taxon>
        <taxon>Polychaeta</taxon>
        <taxon>Sedentaria</taxon>
        <taxon>Canalipalpata</taxon>
        <taxon>Terebellida</taxon>
        <taxon>Terebelliformia</taxon>
        <taxon>Alvinellidae</taxon>
        <taxon>Paralvinella</taxon>
    </lineage>
</organism>
<accession>A0AAD9K3Q5</accession>
<evidence type="ECO:0000313" key="1">
    <source>
        <dbReference type="EMBL" id="KAK2164373.1"/>
    </source>
</evidence>
<gene>
    <name evidence="1" type="ORF">LSH36_65g12001</name>
</gene>
<dbReference type="EMBL" id="JAODUP010000065">
    <property type="protein sequence ID" value="KAK2164373.1"/>
    <property type="molecule type" value="Genomic_DNA"/>
</dbReference>
<comment type="caution">
    <text evidence="1">The sequence shown here is derived from an EMBL/GenBank/DDBJ whole genome shotgun (WGS) entry which is preliminary data.</text>
</comment>
<sequence>MENIASVGKQDPYQMEQAKWRSDPKLFPGLTYVDFLIFNSSPFYTLKNLKLTIGLCVAG</sequence>
<reference evidence="1" key="1">
    <citation type="journal article" date="2023" name="Mol. Biol. Evol.">
        <title>Third-Generation Sequencing Reveals the Adaptive Role of the Epigenome in Three Deep-Sea Polychaetes.</title>
        <authorList>
            <person name="Perez M."/>
            <person name="Aroh O."/>
            <person name="Sun Y."/>
            <person name="Lan Y."/>
            <person name="Juniper S.K."/>
            <person name="Young C.R."/>
            <person name="Angers B."/>
            <person name="Qian P.Y."/>
        </authorList>
    </citation>
    <scope>NUCLEOTIDE SEQUENCE</scope>
    <source>
        <strain evidence="1">P08H-3</strain>
    </source>
</reference>